<dbReference type="EMBL" id="BMAW01022663">
    <property type="protein sequence ID" value="GFT78893.1"/>
    <property type="molecule type" value="Genomic_DNA"/>
</dbReference>
<dbReference type="AlphaFoldDB" id="A0A8X6PPI2"/>
<comment type="caution">
    <text evidence="2">The sequence shown here is derived from an EMBL/GenBank/DDBJ whole genome shotgun (WGS) entry which is preliminary data.</text>
</comment>
<evidence type="ECO:0000256" key="1">
    <source>
        <dbReference type="SAM" id="MobiDB-lite"/>
    </source>
</evidence>
<keyword evidence="3" id="KW-1185">Reference proteome</keyword>
<evidence type="ECO:0000313" key="3">
    <source>
        <dbReference type="Proteomes" id="UP000887013"/>
    </source>
</evidence>
<feature type="region of interest" description="Disordered" evidence="1">
    <location>
        <begin position="79"/>
        <end position="108"/>
    </location>
</feature>
<gene>
    <name evidence="2" type="ORF">NPIL_564501</name>
</gene>
<organism evidence="2 3">
    <name type="scientific">Nephila pilipes</name>
    <name type="common">Giant wood spider</name>
    <name type="synonym">Nephila maculata</name>
    <dbReference type="NCBI Taxonomy" id="299642"/>
    <lineage>
        <taxon>Eukaryota</taxon>
        <taxon>Metazoa</taxon>
        <taxon>Ecdysozoa</taxon>
        <taxon>Arthropoda</taxon>
        <taxon>Chelicerata</taxon>
        <taxon>Arachnida</taxon>
        <taxon>Araneae</taxon>
        <taxon>Araneomorphae</taxon>
        <taxon>Entelegynae</taxon>
        <taxon>Araneoidea</taxon>
        <taxon>Nephilidae</taxon>
        <taxon>Nephila</taxon>
    </lineage>
</organism>
<sequence length="108" mass="12589">MFPRTGNVTQKECWKTAEASRDDIPSKAKSVCVRVTFRQRKQRVESLEGERPTSLMNEWDGDRMRNSFTFFAHSTRETRHLATTDYAARPQSKQTKRQKQPQTQVAVI</sequence>
<dbReference type="OrthoDB" id="10390864at2759"/>
<protein>
    <submittedName>
        <fullName evidence="2">Uncharacterized protein</fullName>
    </submittedName>
</protein>
<dbReference type="Proteomes" id="UP000887013">
    <property type="component" value="Unassembled WGS sequence"/>
</dbReference>
<reference evidence="2" key="1">
    <citation type="submission" date="2020-08" db="EMBL/GenBank/DDBJ databases">
        <title>Multicomponent nature underlies the extraordinary mechanical properties of spider dragline silk.</title>
        <authorList>
            <person name="Kono N."/>
            <person name="Nakamura H."/>
            <person name="Mori M."/>
            <person name="Yoshida Y."/>
            <person name="Ohtoshi R."/>
            <person name="Malay A.D."/>
            <person name="Moran D.A.P."/>
            <person name="Tomita M."/>
            <person name="Numata K."/>
            <person name="Arakawa K."/>
        </authorList>
    </citation>
    <scope>NUCLEOTIDE SEQUENCE</scope>
</reference>
<evidence type="ECO:0000313" key="2">
    <source>
        <dbReference type="EMBL" id="GFT78893.1"/>
    </source>
</evidence>
<name>A0A8X6PPI2_NEPPI</name>
<accession>A0A8X6PPI2</accession>
<proteinExistence type="predicted"/>